<feature type="domain" description="Histidine kinase" evidence="8">
    <location>
        <begin position="247"/>
        <end position="471"/>
    </location>
</feature>
<dbReference type="InterPro" id="IPR003661">
    <property type="entry name" value="HisK_dim/P_dom"/>
</dbReference>
<feature type="transmembrane region" description="Helical" evidence="7">
    <location>
        <begin position="62"/>
        <end position="80"/>
    </location>
</feature>
<keyword evidence="3" id="KW-0597">Phosphoprotein</keyword>
<dbReference type="EC" id="2.7.13.3" evidence="2"/>
<evidence type="ECO:0000256" key="6">
    <source>
        <dbReference type="ARBA" id="ARBA00023012"/>
    </source>
</evidence>
<gene>
    <name evidence="9" type="ORF">NATSA_04095</name>
</gene>
<evidence type="ECO:0000256" key="7">
    <source>
        <dbReference type="SAM" id="Phobius"/>
    </source>
</evidence>
<dbReference type="InterPro" id="IPR036890">
    <property type="entry name" value="HATPase_C_sf"/>
</dbReference>
<dbReference type="AlphaFoldDB" id="A0A8J7UTY5"/>
<feature type="transmembrane region" description="Helical" evidence="7">
    <location>
        <begin position="140"/>
        <end position="160"/>
    </location>
</feature>
<feature type="transmembrane region" description="Helical" evidence="7">
    <location>
        <begin position="38"/>
        <end position="56"/>
    </location>
</feature>
<feature type="transmembrane region" description="Helical" evidence="7">
    <location>
        <begin position="92"/>
        <end position="111"/>
    </location>
</feature>
<evidence type="ECO:0000256" key="5">
    <source>
        <dbReference type="ARBA" id="ARBA00022777"/>
    </source>
</evidence>
<keyword evidence="4" id="KW-0808">Transferase</keyword>
<dbReference type="PRINTS" id="PR00344">
    <property type="entry name" value="BCTRLSENSOR"/>
</dbReference>
<dbReference type="InterPro" id="IPR050736">
    <property type="entry name" value="Sensor_HK_Regulatory"/>
</dbReference>
<dbReference type="PANTHER" id="PTHR43711">
    <property type="entry name" value="TWO-COMPONENT HISTIDINE KINASE"/>
    <property type="match status" value="1"/>
</dbReference>
<proteinExistence type="predicted"/>
<evidence type="ECO:0000256" key="3">
    <source>
        <dbReference type="ARBA" id="ARBA00022553"/>
    </source>
</evidence>
<reference evidence="9" key="1">
    <citation type="submission" date="2021-02" db="EMBL/GenBank/DDBJ databases">
        <title>Natronogracilivirga saccharolytica gen. nov. sp. nov. a new anaerobic, haloalkiliphilic carbohydrate-fermenting bacterium from soda lake and proposing of Cyclonatronumiaceae fam. nov. in the phylum Balneolaeota.</title>
        <authorList>
            <person name="Zhilina T.N."/>
            <person name="Sorokin D.Y."/>
            <person name="Zavarzina D.G."/>
            <person name="Toshchakov S.V."/>
            <person name="Kublanov I.V."/>
        </authorList>
    </citation>
    <scope>NUCLEOTIDE SEQUENCE</scope>
    <source>
        <strain evidence="9">Z-1702</strain>
    </source>
</reference>
<comment type="caution">
    <text evidence="9">The sequence shown here is derived from an EMBL/GenBank/DDBJ whole genome shotgun (WGS) entry which is preliminary data.</text>
</comment>
<dbReference type="InterPro" id="IPR036097">
    <property type="entry name" value="HisK_dim/P_sf"/>
</dbReference>
<evidence type="ECO:0000256" key="1">
    <source>
        <dbReference type="ARBA" id="ARBA00000085"/>
    </source>
</evidence>
<evidence type="ECO:0000256" key="4">
    <source>
        <dbReference type="ARBA" id="ARBA00022679"/>
    </source>
</evidence>
<dbReference type="CDD" id="cd00082">
    <property type="entry name" value="HisKA"/>
    <property type="match status" value="1"/>
</dbReference>
<protein>
    <recommendedName>
        <fullName evidence="2">histidine kinase</fullName>
        <ecNumber evidence="2">2.7.13.3</ecNumber>
    </recommendedName>
</protein>
<dbReference type="GO" id="GO:0000155">
    <property type="term" value="F:phosphorelay sensor kinase activity"/>
    <property type="evidence" value="ECO:0007669"/>
    <property type="project" value="InterPro"/>
</dbReference>
<dbReference type="InterPro" id="IPR003594">
    <property type="entry name" value="HATPase_dom"/>
</dbReference>
<dbReference type="SMART" id="SM00388">
    <property type="entry name" value="HisKA"/>
    <property type="match status" value="1"/>
</dbReference>
<sequence length="472" mass="52985">MNRSSVHIPAASEYDSGLMPGWHVWQNDQALRGMTLKMVPLIGVLVLFMYTDYTLLHNLTVSLIRLIPIALAATLLFFNLTTEGYQTQKRHLYNVLLISLLLMMFVRVILLDDNPEIGGSLAGLLLVVLVLSLELRTNLAITMGVYLLSPVVFTFFAFYPENVWDISYFNIYPMMIAGLLFNIIQSRYSFQTFKSQYMLGVEKQRAEALYRETKEHNEAINRANLMLRDSEKTLKETLQTREKLISIIAHDLRNPFNTITGYSDIISTESDNLTRQEISDYARMINKSSHNTLNLIDNLLSWARSQTGKIALDPRPHSVPDLLNDVIDVISVQADAKNISFDPDMPADLIVEMDYATMSAVFRNLLSNAIKFTPQNGKIAISADKEYDHDGNATSISVKIRDTGAGFSGEHLDDLIKEGKAASRPGTDNEKGTGLGLMICHDFTERNSGTLSARNIPDGGSEFTVTLPYRLR</sequence>
<dbReference type="Gene3D" id="3.30.565.10">
    <property type="entry name" value="Histidine kinase-like ATPase, C-terminal domain"/>
    <property type="match status" value="1"/>
</dbReference>
<dbReference type="SUPFAM" id="SSF47384">
    <property type="entry name" value="Homodimeric domain of signal transducing histidine kinase"/>
    <property type="match status" value="1"/>
</dbReference>
<evidence type="ECO:0000313" key="9">
    <source>
        <dbReference type="EMBL" id="MBP3191840.1"/>
    </source>
</evidence>
<keyword evidence="6" id="KW-0902">Two-component regulatory system</keyword>
<keyword evidence="7" id="KW-0812">Transmembrane</keyword>
<dbReference type="PANTHER" id="PTHR43711:SF26">
    <property type="entry name" value="SENSOR HISTIDINE KINASE RCSC"/>
    <property type="match status" value="1"/>
</dbReference>
<keyword evidence="5 9" id="KW-0418">Kinase</keyword>
<dbReference type="RefSeq" id="WP_210510650.1">
    <property type="nucleotide sequence ID" value="NZ_JAFIDN010000002.1"/>
</dbReference>
<comment type="catalytic activity">
    <reaction evidence="1">
        <text>ATP + protein L-histidine = ADP + protein N-phospho-L-histidine.</text>
        <dbReference type="EC" id="2.7.13.3"/>
    </reaction>
</comment>
<accession>A0A8J7UTY5</accession>
<evidence type="ECO:0000313" key="10">
    <source>
        <dbReference type="Proteomes" id="UP000673975"/>
    </source>
</evidence>
<dbReference type="InterPro" id="IPR004358">
    <property type="entry name" value="Sig_transdc_His_kin-like_C"/>
</dbReference>
<evidence type="ECO:0000259" key="8">
    <source>
        <dbReference type="PROSITE" id="PS50109"/>
    </source>
</evidence>
<dbReference type="Pfam" id="PF02518">
    <property type="entry name" value="HATPase_c"/>
    <property type="match status" value="1"/>
</dbReference>
<evidence type="ECO:0000256" key="2">
    <source>
        <dbReference type="ARBA" id="ARBA00012438"/>
    </source>
</evidence>
<organism evidence="9 10">
    <name type="scientific">Natronogracilivirga saccharolytica</name>
    <dbReference type="NCBI Taxonomy" id="2812953"/>
    <lineage>
        <taxon>Bacteria</taxon>
        <taxon>Pseudomonadati</taxon>
        <taxon>Balneolota</taxon>
        <taxon>Balneolia</taxon>
        <taxon>Balneolales</taxon>
        <taxon>Cyclonatronaceae</taxon>
        <taxon>Natronogracilivirga</taxon>
    </lineage>
</organism>
<dbReference type="SUPFAM" id="SSF55874">
    <property type="entry name" value="ATPase domain of HSP90 chaperone/DNA topoisomerase II/histidine kinase"/>
    <property type="match status" value="1"/>
</dbReference>
<keyword evidence="10" id="KW-1185">Reference proteome</keyword>
<dbReference type="Pfam" id="PF00512">
    <property type="entry name" value="HisKA"/>
    <property type="match status" value="1"/>
</dbReference>
<name>A0A8J7UTY5_9BACT</name>
<dbReference type="Gene3D" id="1.10.287.130">
    <property type="match status" value="1"/>
</dbReference>
<keyword evidence="7" id="KW-0472">Membrane</keyword>
<keyword evidence="7" id="KW-1133">Transmembrane helix</keyword>
<dbReference type="EMBL" id="JAFIDN010000002">
    <property type="protein sequence ID" value="MBP3191840.1"/>
    <property type="molecule type" value="Genomic_DNA"/>
</dbReference>
<dbReference type="Proteomes" id="UP000673975">
    <property type="component" value="Unassembled WGS sequence"/>
</dbReference>
<feature type="transmembrane region" description="Helical" evidence="7">
    <location>
        <begin position="166"/>
        <end position="184"/>
    </location>
</feature>
<dbReference type="InterPro" id="IPR005467">
    <property type="entry name" value="His_kinase_dom"/>
</dbReference>
<dbReference type="PROSITE" id="PS50109">
    <property type="entry name" value="HIS_KIN"/>
    <property type="match status" value="1"/>
</dbReference>
<dbReference type="SMART" id="SM00387">
    <property type="entry name" value="HATPase_c"/>
    <property type="match status" value="1"/>
</dbReference>